<proteinExistence type="predicted"/>
<keyword evidence="2" id="KW-1185">Reference proteome</keyword>
<evidence type="ECO:0000313" key="2">
    <source>
        <dbReference type="Proteomes" id="UP001367676"/>
    </source>
</evidence>
<dbReference type="EMBL" id="JBBCAQ010000002">
    <property type="protein sequence ID" value="KAK7605080.1"/>
    <property type="molecule type" value="Genomic_DNA"/>
</dbReference>
<gene>
    <name evidence="1" type="ORF">V9T40_006938</name>
</gene>
<evidence type="ECO:0000313" key="1">
    <source>
        <dbReference type="EMBL" id="KAK7605080.1"/>
    </source>
</evidence>
<name>A0AAN9TXX5_9HEMI</name>
<sequence>MFSETGKPEDGITAGIYGIALRPCQMGSRKRYFHSSPKIRKSRFTIPLSATTIVTPQVLQIEGIQEADQQKPIKNNQLKFFNISIRYSSKNPHDVL</sequence>
<comment type="caution">
    <text evidence="1">The sequence shown here is derived from an EMBL/GenBank/DDBJ whole genome shotgun (WGS) entry which is preliminary data.</text>
</comment>
<dbReference type="AlphaFoldDB" id="A0AAN9TXX5"/>
<organism evidence="1 2">
    <name type="scientific">Parthenolecanium corni</name>
    <dbReference type="NCBI Taxonomy" id="536013"/>
    <lineage>
        <taxon>Eukaryota</taxon>
        <taxon>Metazoa</taxon>
        <taxon>Ecdysozoa</taxon>
        <taxon>Arthropoda</taxon>
        <taxon>Hexapoda</taxon>
        <taxon>Insecta</taxon>
        <taxon>Pterygota</taxon>
        <taxon>Neoptera</taxon>
        <taxon>Paraneoptera</taxon>
        <taxon>Hemiptera</taxon>
        <taxon>Sternorrhyncha</taxon>
        <taxon>Coccoidea</taxon>
        <taxon>Coccidae</taxon>
        <taxon>Parthenolecanium</taxon>
    </lineage>
</organism>
<dbReference type="Proteomes" id="UP001367676">
    <property type="component" value="Unassembled WGS sequence"/>
</dbReference>
<accession>A0AAN9TXX5</accession>
<protein>
    <submittedName>
        <fullName evidence="1">Uncharacterized protein</fullName>
    </submittedName>
</protein>
<reference evidence="1 2" key="1">
    <citation type="submission" date="2024-03" db="EMBL/GenBank/DDBJ databases">
        <title>Adaptation during the transition from Ophiocordyceps entomopathogen to insect associate is accompanied by gene loss and intensified selection.</title>
        <authorList>
            <person name="Ward C.M."/>
            <person name="Onetto C.A."/>
            <person name="Borneman A.R."/>
        </authorList>
    </citation>
    <scope>NUCLEOTIDE SEQUENCE [LARGE SCALE GENOMIC DNA]</scope>
    <source>
        <strain evidence="1">AWRI1</strain>
        <tissue evidence="1">Single Adult Female</tissue>
    </source>
</reference>